<evidence type="ECO:0000313" key="6">
    <source>
        <dbReference type="EMBL" id="CAH0401854.1"/>
    </source>
</evidence>
<keyword evidence="2" id="KW-0808">Transferase</keyword>
<sequence length="834" mass="93957">MEMSSDSDLEKILVLYALSRIAYLIALALCLTVFYHGSTTHLSVIARRQVSTITRANVLPLTFAPPAPIHLGQHKGARILYLGNVSACLSRSSISGTCGGIELKFEVYEDFDVEYATKCSDVTLCSNTKGFFKTLAEDMVSLAENNDWLQEFQKIEDSKKIEAVKNNKEITDALDEVFSRIQPIHRGKDARVSHERRLAAQIALKDEDLTKALGLASQAVLRAPMTGEEEVIDGGVSLALALWLRSEVLLKSEKHKAALEDLKLALKERLPAKMRAQYYWRMGHCYKGAGEPTRAKVSYELAGRLLASDEEAKKRLMKDIEALDYTVQSRPPPDKPAITVAGGAKQNMPAMSKLLKITEEQNKGRYAVANTHIRTGDVLLIDQPYAACLHTDYYGTHCLHCFRRLEDCEDEAPVGCPKCSAVVFCSVQCRDTAVSTYHPHECQYLDLFIGSGMSILSQIALRIVTQAGLETSLAIHSKYLSNSVKTVEGAVLNDIEGVTKKSKMKSRKERLNRSRKGLKSFTDKNKEEDVTPDVKVEDKMNFEEKLELKSAQFYSLCAHSEQRKGADYLKRIIMAMFLTECLKKTSFFKKCERENQFTAEMSICEMLVRNLQILQFNAHEIYETLRGEHLYNGSKPVYIAVGVYPVGALFNHECYPAVARYFDGSKIVLRATRPLSPGDVISENYGPHFLMRSLKDRQRSLACRYWFKCECIACKEDWPTLKQMNTSEPPLYLRCPNTDCAVKFSSNNSNLTSKCMKCFTPIDKELMKINLDNVNRCIKQYQVRNERQDALISQTETILVSQLTEILIGTVKTTDDLRARVVQGGTKRRSLNSL</sequence>
<dbReference type="EMBL" id="OU963895">
    <property type="protein sequence ID" value="CAH0401854.1"/>
    <property type="molecule type" value="Genomic_DNA"/>
</dbReference>
<evidence type="ECO:0000256" key="2">
    <source>
        <dbReference type="ARBA" id="ARBA00022679"/>
    </source>
</evidence>
<keyword evidence="7" id="KW-1185">Reference proteome</keyword>
<organism evidence="6 7">
    <name type="scientific">Chilo suppressalis</name>
    <name type="common">Asiatic rice borer moth</name>
    <dbReference type="NCBI Taxonomy" id="168631"/>
    <lineage>
        <taxon>Eukaryota</taxon>
        <taxon>Metazoa</taxon>
        <taxon>Ecdysozoa</taxon>
        <taxon>Arthropoda</taxon>
        <taxon>Hexapoda</taxon>
        <taxon>Insecta</taxon>
        <taxon>Pterygota</taxon>
        <taxon>Neoptera</taxon>
        <taxon>Endopterygota</taxon>
        <taxon>Lepidoptera</taxon>
        <taxon>Glossata</taxon>
        <taxon>Ditrysia</taxon>
        <taxon>Pyraloidea</taxon>
        <taxon>Crambidae</taxon>
        <taxon>Crambinae</taxon>
        <taxon>Chilo</taxon>
    </lineage>
</organism>
<name>A0ABN8AZF0_CHISP</name>
<dbReference type="SUPFAM" id="SSF82199">
    <property type="entry name" value="SET domain"/>
    <property type="match status" value="1"/>
</dbReference>
<evidence type="ECO:0000256" key="3">
    <source>
        <dbReference type="ARBA" id="ARBA00022691"/>
    </source>
</evidence>
<accession>A0ABN8AZF0</accession>
<feature type="region of interest" description="Disordered" evidence="4">
    <location>
        <begin position="503"/>
        <end position="525"/>
    </location>
</feature>
<dbReference type="PANTHER" id="PTHR46165">
    <property type="entry name" value="SET AND MYND DOMAIN-CONTAINING PROTEIN 4"/>
    <property type="match status" value="1"/>
</dbReference>
<dbReference type="PANTHER" id="PTHR46165:SF5">
    <property type="entry name" value="RE32936P"/>
    <property type="match status" value="1"/>
</dbReference>
<feature type="compositionally biased region" description="Basic residues" evidence="4">
    <location>
        <begin position="503"/>
        <end position="518"/>
    </location>
</feature>
<evidence type="ECO:0000256" key="5">
    <source>
        <dbReference type="SAM" id="Phobius"/>
    </source>
</evidence>
<evidence type="ECO:0008006" key="8">
    <source>
        <dbReference type="Google" id="ProtNLM"/>
    </source>
</evidence>
<keyword evidence="5" id="KW-0812">Transmembrane</keyword>
<evidence type="ECO:0000256" key="4">
    <source>
        <dbReference type="SAM" id="MobiDB-lite"/>
    </source>
</evidence>
<reference evidence="6" key="1">
    <citation type="submission" date="2021-12" db="EMBL/GenBank/DDBJ databases">
        <authorList>
            <person name="King R."/>
        </authorList>
    </citation>
    <scope>NUCLEOTIDE SEQUENCE</scope>
</reference>
<keyword evidence="1" id="KW-0489">Methyltransferase</keyword>
<evidence type="ECO:0000256" key="1">
    <source>
        <dbReference type="ARBA" id="ARBA00022603"/>
    </source>
</evidence>
<keyword evidence="5" id="KW-1133">Transmembrane helix</keyword>
<dbReference type="Gene3D" id="1.10.220.160">
    <property type="match status" value="1"/>
</dbReference>
<dbReference type="Proteomes" id="UP001153292">
    <property type="component" value="Chromosome 2"/>
</dbReference>
<feature type="transmembrane region" description="Helical" evidence="5">
    <location>
        <begin position="12"/>
        <end position="35"/>
    </location>
</feature>
<dbReference type="SUPFAM" id="SSF48452">
    <property type="entry name" value="TPR-like"/>
    <property type="match status" value="1"/>
</dbReference>
<gene>
    <name evidence="6" type="ORF">CHILSU_LOCUS5091</name>
</gene>
<dbReference type="InterPro" id="IPR052097">
    <property type="entry name" value="SET-MYND_domain_protein"/>
</dbReference>
<keyword evidence="3" id="KW-0949">S-adenosyl-L-methionine</keyword>
<dbReference type="CDD" id="cd10536">
    <property type="entry name" value="SET_SMYD4"/>
    <property type="match status" value="1"/>
</dbReference>
<dbReference type="Gene3D" id="6.10.140.2220">
    <property type="match status" value="1"/>
</dbReference>
<dbReference type="InterPro" id="IPR044421">
    <property type="entry name" value="SMYD4_SET"/>
</dbReference>
<proteinExistence type="predicted"/>
<keyword evidence="5" id="KW-0472">Membrane</keyword>
<protein>
    <recommendedName>
        <fullName evidence="8">SET domain-containing protein</fullName>
    </recommendedName>
</protein>
<dbReference type="Gene3D" id="2.170.270.10">
    <property type="entry name" value="SET domain"/>
    <property type="match status" value="2"/>
</dbReference>
<evidence type="ECO:0000313" key="7">
    <source>
        <dbReference type="Proteomes" id="UP001153292"/>
    </source>
</evidence>
<dbReference type="Gene3D" id="1.25.40.10">
    <property type="entry name" value="Tetratricopeptide repeat domain"/>
    <property type="match status" value="1"/>
</dbReference>
<dbReference type="InterPro" id="IPR011990">
    <property type="entry name" value="TPR-like_helical_dom_sf"/>
</dbReference>
<dbReference type="InterPro" id="IPR046341">
    <property type="entry name" value="SET_dom_sf"/>
</dbReference>